<sequence length="648" mass="69732">MKHGLLIAVALMLVTPVAAQPADVIPAPAALVTDGMPPVPVALRAATQPYMEFRTAGFVGWNPAGPGILIATRFGNTNQLHSVAMPGGARTQISFEPEPVANGGYAPGKGDVLLVSKDIGGNENFQLYTLKEGRLALLTDGRSRHTGALWSRDGTRVAYASNARNGRDSDLYVMDPRDPKSATMILPREGGGWAALDWSPDGKRLLIARYVSVQQSELHLYDVATKSVRRIDNPKTPASYGGAKFAADGTLFVTSDLGSEFQQLGTLDPASGRFVPHGKPAAWDVEAFDLSPDGRFIAVVTNEDGASKLRLLDAVTANVMLEPKLPTGVIGGLEIAQAGPNAGKVGFTLSSATSPADAYSVDPASGAVTRWTMSETGGLDPAKNREPELVRVKSFDGLMVSGFLYRPDPAKFPGRRPLIVSIHGGPEAQTRPGFQGRNNYLLNEMGVAIFYPNVRGSTGYGKRFVSLDNGPFLRENSVKDVNALVGALAKDGGLDATRFAVTGGSYGGYMTYGSLTLFPQLWRAGIGIVGISDFVTFLKNTAEYRRDLRRVEYGDERDPKQRAKLKEISPLGRAETIRVPLMVVTGGNDPRVPASEADQIVAAVRKNGGQAWHLLARNEGHGFAKKENQDYQFWSSVQFWQRYLLDAK</sequence>
<dbReference type="SUPFAM" id="SSF53474">
    <property type="entry name" value="alpha/beta-Hydrolases"/>
    <property type="match status" value="1"/>
</dbReference>
<feature type="signal peptide" evidence="3">
    <location>
        <begin position="1"/>
        <end position="19"/>
    </location>
</feature>
<dbReference type="Proteomes" id="UP000515292">
    <property type="component" value="Chromosome"/>
</dbReference>
<dbReference type="InterPro" id="IPR011042">
    <property type="entry name" value="6-blade_b-propeller_TolB-like"/>
</dbReference>
<keyword evidence="2" id="KW-0720">Serine protease</keyword>
<evidence type="ECO:0000256" key="3">
    <source>
        <dbReference type="SAM" id="SignalP"/>
    </source>
</evidence>
<dbReference type="InterPro" id="IPR029058">
    <property type="entry name" value="AB_hydrolase_fold"/>
</dbReference>
<evidence type="ECO:0000256" key="2">
    <source>
        <dbReference type="ARBA" id="ARBA00022825"/>
    </source>
</evidence>
<dbReference type="PANTHER" id="PTHR42776:SF27">
    <property type="entry name" value="DIPEPTIDYL PEPTIDASE FAMILY MEMBER 6"/>
    <property type="match status" value="1"/>
</dbReference>
<dbReference type="InterPro" id="IPR011659">
    <property type="entry name" value="WD40"/>
</dbReference>
<evidence type="ECO:0000256" key="1">
    <source>
        <dbReference type="ARBA" id="ARBA00022801"/>
    </source>
</evidence>
<keyword evidence="3" id="KW-0732">Signal</keyword>
<organism evidence="5 6">
    <name type="scientific">Sandaracinobacteroides saxicola</name>
    <dbReference type="NCBI Taxonomy" id="2759707"/>
    <lineage>
        <taxon>Bacteria</taxon>
        <taxon>Pseudomonadati</taxon>
        <taxon>Pseudomonadota</taxon>
        <taxon>Alphaproteobacteria</taxon>
        <taxon>Sphingomonadales</taxon>
        <taxon>Sphingosinicellaceae</taxon>
        <taxon>Sandaracinobacteroides</taxon>
    </lineage>
</organism>
<dbReference type="AlphaFoldDB" id="A0A7G5IM75"/>
<evidence type="ECO:0000259" key="4">
    <source>
        <dbReference type="Pfam" id="PF00326"/>
    </source>
</evidence>
<dbReference type="InterPro" id="IPR001375">
    <property type="entry name" value="Peptidase_S9_cat"/>
</dbReference>
<dbReference type="Gene3D" id="2.120.10.30">
    <property type="entry name" value="TolB, C-terminal domain"/>
    <property type="match status" value="1"/>
</dbReference>
<name>A0A7G5IM75_9SPHN</name>
<dbReference type="GO" id="GO:0004252">
    <property type="term" value="F:serine-type endopeptidase activity"/>
    <property type="evidence" value="ECO:0007669"/>
    <property type="project" value="InterPro"/>
</dbReference>
<dbReference type="InterPro" id="IPR002470">
    <property type="entry name" value="Peptidase_S9A"/>
</dbReference>
<proteinExistence type="predicted"/>
<reference evidence="5 6" key="1">
    <citation type="submission" date="2020-07" db="EMBL/GenBank/DDBJ databases">
        <title>Complete genome sequence for Sandaracinobacter sp. M6.</title>
        <authorList>
            <person name="Tang Y."/>
            <person name="Liu Q."/>
            <person name="Guo Z."/>
            <person name="Lei P."/>
            <person name="Huang B."/>
        </authorList>
    </citation>
    <scope>NUCLEOTIDE SEQUENCE [LARGE SCALE GENOMIC DNA]</scope>
    <source>
        <strain evidence="5 6">M6</strain>
    </source>
</reference>
<feature type="domain" description="Peptidase S9 prolyl oligopeptidase catalytic" evidence="4">
    <location>
        <begin position="434"/>
        <end position="644"/>
    </location>
</feature>
<dbReference type="Gene3D" id="3.40.50.1820">
    <property type="entry name" value="alpha/beta hydrolase"/>
    <property type="match status" value="1"/>
</dbReference>
<dbReference type="Pfam" id="PF07676">
    <property type="entry name" value="PD40"/>
    <property type="match status" value="1"/>
</dbReference>
<evidence type="ECO:0000313" key="6">
    <source>
        <dbReference type="Proteomes" id="UP000515292"/>
    </source>
</evidence>
<keyword evidence="6" id="KW-1185">Reference proteome</keyword>
<dbReference type="PANTHER" id="PTHR42776">
    <property type="entry name" value="SERINE PEPTIDASE S9 FAMILY MEMBER"/>
    <property type="match status" value="1"/>
</dbReference>
<keyword evidence="2" id="KW-0645">Protease</keyword>
<keyword evidence="1" id="KW-0378">Hydrolase</keyword>
<dbReference type="GO" id="GO:0006508">
    <property type="term" value="P:proteolysis"/>
    <property type="evidence" value="ECO:0007669"/>
    <property type="project" value="InterPro"/>
</dbReference>
<dbReference type="Pfam" id="PF00326">
    <property type="entry name" value="Peptidase_S9"/>
    <property type="match status" value="1"/>
</dbReference>
<dbReference type="EMBL" id="CP059851">
    <property type="protein sequence ID" value="QMW24467.1"/>
    <property type="molecule type" value="Genomic_DNA"/>
</dbReference>
<gene>
    <name evidence="5" type="ORF">H3309_01125</name>
</gene>
<feature type="chain" id="PRO_5028948945" evidence="3">
    <location>
        <begin position="20"/>
        <end position="648"/>
    </location>
</feature>
<dbReference type="PRINTS" id="PR00862">
    <property type="entry name" value="PROLIGOPTASE"/>
</dbReference>
<accession>A0A7G5IM75</accession>
<evidence type="ECO:0000313" key="5">
    <source>
        <dbReference type="EMBL" id="QMW24467.1"/>
    </source>
</evidence>
<protein>
    <submittedName>
        <fullName evidence="5">Prolyl oligopeptidase family serine peptidase</fullName>
    </submittedName>
</protein>
<dbReference type="SUPFAM" id="SSF82171">
    <property type="entry name" value="DPP6 N-terminal domain-like"/>
    <property type="match status" value="1"/>
</dbReference>
<dbReference type="KEGG" id="sand:H3309_01125"/>